<dbReference type="InterPro" id="IPR008807">
    <property type="entry name" value="ROS_MUCR"/>
</dbReference>
<accession>C4XRS0</accession>
<dbReference type="eggNOG" id="COG4957">
    <property type="taxonomic scope" value="Bacteria"/>
</dbReference>
<dbReference type="Proteomes" id="UP000009071">
    <property type="component" value="Chromosome"/>
</dbReference>
<dbReference type="GO" id="GO:0006355">
    <property type="term" value="P:regulation of DNA-templated transcription"/>
    <property type="evidence" value="ECO:0007669"/>
    <property type="project" value="InterPro"/>
</dbReference>
<name>C4XRS0_SOLM1</name>
<dbReference type="OrthoDB" id="9809693at2"/>
<dbReference type="Gene3D" id="1.10.10.1550">
    <property type="entry name" value="ROS/MUCR transcriptional regulator protein"/>
    <property type="match status" value="1"/>
</dbReference>
<dbReference type="GO" id="GO:0003677">
    <property type="term" value="F:DNA binding"/>
    <property type="evidence" value="ECO:0007669"/>
    <property type="project" value="InterPro"/>
</dbReference>
<dbReference type="AlphaFoldDB" id="C4XRS0"/>
<evidence type="ECO:0000256" key="1">
    <source>
        <dbReference type="ARBA" id="ARBA00007031"/>
    </source>
</evidence>
<dbReference type="KEGG" id="dma:DMR_44950"/>
<gene>
    <name evidence="2" type="ordered locus">DMR_44950</name>
</gene>
<proteinExistence type="inferred from homology"/>
<dbReference type="GO" id="GO:0008270">
    <property type="term" value="F:zinc ion binding"/>
    <property type="evidence" value="ECO:0007669"/>
    <property type="project" value="InterPro"/>
</dbReference>
<evidence type="ECO:0000313" key="3">
    <source>
        <dbReference type="Proteomes" id="UP000009071"/>
    </source>
</evidence>
<comment type="similarity">
    <text evidence="1">Belongs to the ros/MucR family.</text>
</comment>
<organism evidence="2 3">
    <name type="scientific">Solidesulfovibrio magneticus (strain ATCC 700980 / DSM 13731 / RS-1)</name>
    <name type="common">Desulfovibrio magneticus</name>
    <dbReference type="NCBI Taxonomy" id="573370"/>
    <lineage>
        <taxon>Bacteria</taxon>
        <taxon>Pseudomonadati</taxon>
        <taxon>Thermodesulfobacteriota</taxon>
        <taxon>Desulfovibrionia</taxon>
        <taxon>Desulfovibrionales</taxon>
        <taxon>Desulfovibrionaceae</taxon>
        <taxon>Solidesulfovibrio</taxon>
    </lineage>
</organism>
<reference evidence="2 3" key="1">
    <citation type="journal article" date="2009" name="Genome Res.">
        <title>Whole genome sequence of Desulfovibrio magneticus strain RS-1 revealed common gene clusters in magnetotactic bacteria.</title>
        <authorList>
            <person name="Nakazawa H."/>
            <person name="Arakaki A."/>
            <person name="Narita-Yamada S."/>
            <person name="Yashiro I."/>
            <person name="Jinno K."/>
            <person name="Aoki N."/>
            <person name="Tsuruyama A."/>
            <person name="Okamura Y."/>
            <person name="Tanikawa S."/>
            <person name="Fujita N."/>
            <person name="Takeyama H."/>
            <person name="Matsunaga T."/>
        </authorList>
    </citation>
    <scope>NUCLEOTIDE SEQUENCE [LARGE SCALE GENOMIC DNA]</scope>
    <source>
        <strain evidence="3">ATCC 700980 / DSM 13731 / RS-1</strain>
    </source>
</reference>
<keyword evidence="3" id="KW-1185">Reference proteome</keyword>
<sequence>MEDHLAMAIEIVKAQAKVRNMKEDEIRAMVASLSATIRDMDLAAATGAGMPPDAKRAIKERTITCLESGKPFKILTRKHLAKYGLTPDEYRAKWGYARDMPLVCKALQRERRKKMRELRLWERRGQGDSAA</sequence>
<dbReference type="EMBL" id="AP010904">
    <property type="protein sequence ID" value="BAH77986.1"/>
    <property type="molecule type" value="Genomic_DNA"/>
</dbReference>
<dbReference type="HOGENOM" id="CLU_106247_3_0_7"/>
<dbReference type="STRING" id="573370.DMR_44950"/>
<protein>
    <recommendedName>
        <fullName evidence="4">Transcriptional regulator</fullName>
    </recommendedName>
</protein>
<dbReference type="RefSeq" id="WP_015863101.1">
    <property type="nucleotide sequence ID" value="NC_012796.1"/>
</dbReference>
<evidence type="ECO:0000313" key="2">
    <source>
        <dbReference type="EMBL" id="BAH77986.1"/>
    </source>
</evidence>
<dbReference type="Pfam" id="PF05443">
    <property type="entry name" value="ROS_MUCR"/>
    <property type="match status" value="1"/>
</dbReference>
<dbReference type="InterPro" id="IPR041920">
    <property type="entry name" value="ROS/MUCR_sf"/>
</dbReference>
<evidence type="ECO:0008006" key="4">
    <source>
        <dbReference type="Google" id="ProtNLM"/>
    </source>
</evidence>